<reference evidence="2" key="1">
    <citation type="journal article" date="2020" name="Cell">
        <title>Large-Scale Comparative Analyses of Tick Genomes Elucidate Their Genetic Diversity and Vector Capacities.</title>
        <authorList>
            <consortium name="Tick Genome and Microbiome Consortium (TIGMIC)"/>
            <person name="Jia N."/>
            <person name="Wang J."/>
            <person name="Shi W."/>
            <person name="Du L."/>
            <person name="Sun Y."/>
            <person name="Zhan W."/>
            <person name="Jiang J.F."/>
            <person name="Wang Q."/>
            <person name="Zhang B."/>
            <person name="Ji P."/>
            <person name="Bell-Sakyi L."/>
            <person name="Cui X.M."/>
            <person name="Yuan T.T."/>
            <person name="Jiang B.G."/>
            <person name="Yang W.F."/>
            <person name="Lam T.T."/>
            <person name="Chang Q.C."/>
            <person name="Ding S.J."/>
            <person name="Wang X.J."/>
            <person name="Zhu J.G."/>
            <person name="Ruan X.D."/>
            <person name="Zhao L."/>
            <person name="Wei J.T."/>
            <person name="Ye R.Z."/>
            <person name="Que T.C."/>
            <person name="Du C.H."/>
            <person name="Zhou Y.H."/>
            <person name="Cheng J.X."/>
            <person name="Dai P.F."/>
            <person name="Guo W.B."/>
            <person name="Han X.H."/>
            <person name="Huang E.J."/>
            <person name="Li L.F."/>
            <person name="Wei W."/>
            <person name="Gao Y.C."/>
            <person name="Liu J.Z."/>
            <person name="Shao H.Z."/>
            <person name="Wang X."/>
            <person name="Wang C.C."/>
            <person name="Yang T.C."/>
            <person name="Huo Q.B."/>
            <person name="Li W."/>
            <person name="Chen H.Y."/>
            <person name="Chen S.E."/>
            <person name="Zhou L.G."/>
            <person name="Ni X.B."/>
            <person name="Tian J.H."/>
            <person name="Sheng Y."/>
            <person name="Liu T."/>
            <person name="Pan Y.S."/>
            <person name="Xia L.Y."/>
            <person name="Li J."/>
            <person name="Zhao F."/>
            <person name="Cao W.C."/>
        </authorList>
    </citation>
    <scope>NUCLEOTIDE SEQUENCE</scope>
    <source>
        <strain evidence="2">Rsan-2018</strain>
    </source>
</reference>
<feature type="region of interest" description="Disordered" evidence="1">
    <location>
        <begin position="79"/>
        <end position="150"/>
    </location>
</feature>
<dbReference type="AlphaFoldDB" id="A0A9D4Q9M3"/>
<proteinExistence type="predicted"/>
<name>A0A9D4Q9M3_RHISA</name>
<comment type="caution">
    <text evidence="2">The sequence shown here is derived from an EMBL/GenBank/DDBJ whole genome shotgun (WGS) entry which is preliminary data.</text>
</comment>
<reference evidence="2" key="2">
    <citation type="submission" date="2021-09" db="EMBL/GenBank/DDBJ databases">
        <authorList>
            <person name="Jia N."/>
            <person name="Wang J."/>
            <person name="Shi W."/>
            <person name="Du L."/>
            <person name="Sun Y."/>
            <person name="Zhan W."/>
            <person name="Jiang J."/>
            <person name="Wang Q."/>
            <person name="Zhang B."/>
            <person name="Ji P."/>
            <person name="Sakyi L.B."/>
            <person name="Cui X."/>
            <person name="Yuan T."/>
            <person name="Jiang B."/>
            <person name="Yang W."/>
            <person name="Lam T.T.-Y."/>
            <person name="Chang Q."/>
            <person name="Ding S."/>
            <person name="Wang X."/>
            <person name="Zhu J."/>
            <person name="Ruan X."/>
            <person name="Zhao L."/>
            <person name="Wei J."/>
            <person name="Que T."/>
            <person name="Du C."/>
            <person name="Cheng J."/>
            <person name="Dai P."/>
            <person name="Han X."/>
            <person name="Huang E."/>
            <person name="Gao Y."/>
            <person name="Liu J."/>
            <person name="Shao H."/>
            <person name="Ye R."/>
            <person name="Li L."/>
            <person name="Wei W."/>
            <person name="Wang X."/>
            <person name="Wang C."/>
            <person name="Huo Q."/>
            <person name="Li W."/>
            <person name="Guo W."/>
            <person name="Chen H."/>
            <person name="Chen S."/>
            <person name="Zhou L."/>
            <person name="Zhou L."/>
            <person name="Ni X."/>
            <person name="Tian J."/>
            <person name="Zhou Y."/>
            <person name="Sheng Y."/>
            <person name="Liu T."/>
            <person name="Pan Y."/>
            <person name="Xia L."/>
            <person name="Li J."/>
            <person name="Zhao F."/>
            <person name="Cao W."/>
        </authorList>
    </citation>
    <scope>NUCLEOTIDE SEQUENCE</scope>
    <source>
        <strain evidence="2">Rsan-2018</strain>
        <tissue evidence="2">Larvae</tissue>
    </source>
</reference>
<accession>A0A9D4Q9M3</accession>
<protein>
    <submittedName>
        <fullName evidence="2">Uncharacterized protein</fullName>
    </submittedName>
</protein>
<keyword evidence="3" id="KW-1185">Reference proteome</keyword>
<sequence>MQNLIKSSVLPVPAAGAGTVQQRQRGSHNFHTRITCPTKLLKRCGQCTNACLTLNCRLVAHYDIRRRVWLVRTRFSLREKKRRGGKDDKNLLEHGPNDDVPNPKFRVREVVSRQQYDKARWEERHSAAQQRRQSDPSLRVAKAGAHGPFSGVISSLYRQLSSE</sequence>
<evidence type="ECO:0000256" key="1">
    <source>
        <dbReference type="SAM" id="MobiDB-lite"/>
    </source>
</evidence>
<evidence type="ECO:0000313" key="3">
    <source>
        <dbReference type="Proteomes" id="UP000821837"/>
    </source>
</evidence>
<feature type="compositionally biased region" description="Basic and acidic residues" evidence="1">
    <location>
        <begin position="106"/>
        <end position="126"/>
    </location>
</feature>
<feature type="compositionally biased region" description="Basic and acidic residues" evidence="1">
    <location>
        <begin position="85"/>
        <end position="97"/>
    </location>
</feature>
<dbReference type="EMBL" id="JABSTV010001247">
    <property type="protein sequence ID" value="KAH7971795.1"/>
    <property type="molecule type" value="Genomic_DNA"/>
</dbReference>
<evidence type="ECO:0000313" key="2">
    <source>
        <dbReference type="EMBL" id="KAH7971795.1"/>
    </source>
</evidence>
<gene>
    <name evidence="2" type="ORF">HPB52_002794</name>
</gene>
<organism evidence="2 3">
    <name type="scientific">Rhipicephalus sanguineus</name>
    <name type="common">Brown dog tick</name>
    <name type="synonym">Ixodes sanguineus</name>
    <dbReference type="NCBI Taxonomy" id="34632"/>
    <lineage>
        <taxon>Eukaryota</taxon>
        <taxon>Metazoa</taxon>
        <taxon>Ecdysozoa</taxon>
        <taxon>Arthropoda</taxon>
        <taxon>Chelicerata</taxon>
        <taxon>Arachnida</taxon>
        <taxon>Acari</taxon>
        <taxon>Parasitiformes</taxon>
        <taxon>Ixodida</taxon>
        <taxon>Ixodoidea</taxon>
        <taxon>Ixodidae</taxon>
        <taxon>Rhipicephalinae</taxon>
        <taxon>Rhipicephalus</taxon>
        <taxon>Rhipicephalus</taxon>
    </lineage>
</organism>
<dbReference type="Proteomes" id="UP000821837">
    <property type="component" value="Chromosome 11"/>
</dbReference>